<dbReference type="Pfam" id="PF13088">
    <property type="entry name" value="BNR_2"/>
    <property type="match status" value="1"/>
</dbReference>
<dbReference type="PANTHER" id="PTHR43752">
    <property type="entry name" value="BNR/ASP-BOX REPEAT FAMILY PROTEIN"/>
    <property type="match status" value="1"/>
</dbReference>
<protein>
    <recommendedName>
        <fullName evidence="1">Sialidase domain-containing protein</fullName>
    </recommendedName>
</protein>
<dbReference type="PANTHER" id="PTHR43752:SF2">
    <property type="entry name" value="BNR_ASP-BOX REPEAT FAMILY PROTEIN"/>
    <property type="match status" value="1"/>
</dbReference>
<comment type="caution">
    <text evidence="2">The sequence shown here is derived from an EMBL/GenBank/DDBJ whole genome shotgun (WGS) entry which is preliminary data.</text>
</comment>
<dbReference type="InterPro" id="IPR036278">
    <property type="entry name" value="Sialidase_sf"/>
</dbReference>
<dbReference type="InterPro" id="IPR011040">
    <property type="entry name" value="Sialidase"/>
</dbReference>
<dbReference type="Gene3D" id="2.120.10.10">
    <property type="match status" value="1"/>
</dbReference>
<dbReference type="EMBL" id="DTGR01000172">
    <property type="protein sequence ID" value="HHS30197.1"/>
    <property type="molecule type" value="Genomic_DNA"/>
</dbReference>
<dbReference type="SUPFAM" id="SSF50939">
    <property type="entry name" value="Sialidases"/>
    <property type="match status" value="1"/>
</dbReference>
<proteinExistence type="predicted"/>
<evidence type="ECO:0000313" key="2">
    <source>
        <dbReference type="EMBL" id="HHS30197.1"/>
    </source>
</evidence>
<gene>
    <name evidence="2" type="ORF">ENV52_10920</name>
</gene>
<dbReference type="AlphaFoldDB" id="A0A7V6A4N8"/>
<reference evidence="2" key="1">
    <citation type="journal article" date="2020" name="mSystems">
        <title>Genome- and Community-Level Interaction Insights into Carbon Utilization and Element Cycling Functions of Hydrothermarchaeota in Hydrothermal Sediment.</title>
        <authorList>
            <person name="Zhou Z."/>
            <person name="Liu Y."/>
            <person name="Xu W."/>
            <person name="Pan J."/>
            <person name="Luo Z.H."/>
            <person name="Li M."/>
        </authorList>
    </citation>
    <scope>NUCLEOTIDE SEQUENCE [LARGE SCALE GENOMIC DNA]</scope>
    <source>
        <strain evidence="2">SpSt-767</strain>
    </source>
</reference>
<evidence type="ECO:0000259" key="1">
    <source>
        <dbReference type="Pfam" id="PF13088"/>
    </source>
</evidence>
<organism evidence="2">
    <name type="scientific">Desulfobacca acetoxidans</name>
    <dbReference type="NCBI Taxonomy" id="60893"/>
    <lineage>
        <taxon>Bacteria</taxon>
        <taxon>Pseudomonadati</taxon>
        <taxon>Thermodesulfobacteriota</taxon>
        <taxon>Desulfobaccia</taxon>
        <taxon>Desulfobaccales</taxon>
        <taxon>Desulfobaccaceae</taxon>
        <taxon>Desulfobacca</taxon>
    </lineage>
</organism>
<name>A0A7V6A4N8_9BACT</name>
<dbReference type="CDD" id="cd15482">
    <property type="entry name" value="Sialidase_non-viral"/>
    <property type="match status" value="1"/>
</dbReference>
<sequence length="396" mass="44187">MAEKAAAHPSRSWRFVAASLVLLLYALPFSEKFCSGSRNSWSDLKISYQAPVAPAAGEPPYFAEDFVNQARPGVICHVSGIVEAGGDRLICTWYAGSREAAPDVAIYAAFFRESTRTWTEPEVLLDRRRSSAELKRWVRKLGNAVVMNDQRGGLWLFYATMLGGWSTATLNYKVSRNEGRSWSASRPLILSPFFNLTTNVKNKGVGLSRGAFLLPAYHELLHKFSQILLVRPAGADPWFEMRRMTSVGKAIQPAIIPAGKESLISFFRNAAGGGKSHILRAESRDVGQDWSGLSAIPLPNPDAGFDMIRLADGAILAAINNSFQDRDNLTLVISRDEGKTWQTLRVLENTPGKSYAYPSLARAGKYYHLTYSYEKNRIKHVMFNQAWLQQQRSHDH</sequence>
<feature type="domain" description="Sialidase" evidence="1">
    <location>
        <begin position="88"/>
        <end position="368"/>
    </location>
</feature>
<accession>A0A7V6A4N8</accession>